<dbReference type="AlphaFoldDB" id="A0A7S7SMQ5"/>
<dbReference type="RefSeq" id="WP_194452328.1">
    <property type="nucleotide sequence ID" value="NZ_CP063849.1"/>
</dbReference>
<protein>
    <submittedName>
        <fullName evidence="4">Nuclear transport factor 2 family protein</fullName>
    </submittedName>
</protein>
<keyword evidence="2" id="KW-0732">Signal</keyword>
<organism evidence="4 5">
    <name type="scientific">Paludibaculum fermentans</name>
    <dbReference type="NCBI Taxonomy" id="1473598"/>
    <lineage>
        <taxon>Bacteria</taxon>
        <taxon>Pseudomonadati</taxon>
        <taxon>Acidobacteriota</taxon>
        <taxon>Terriglobia</taxon>
        <taxon>Bryobacterales</taxon>
        <taxon>Bryobacteraceae</taxon>
        <taxon>Paludibaculum</taxon>
    </lineage>
</organism>
<proteinExistence type="predicted"/>
<keyword evidence="1" id="KW-1133">Transmembrane helix</keyword>
<feature type="domain" description="SnoaL-like" evidence="3">
    <location>
        <begin position="39"/>
        <end position="161"/>
    </location>
</feature>
<name>A0A7S7SMQ5_PALFE</name>
<evidence type="ECO:0000259" key="3">
    <source>
        <dbReference type="Pfam" id="PF13474"/>
    </source>
</evidence>
<evidence type="ECO:0000256" key="1">
    <source>
        <dbReference type="SAM" id="Phobius"/>
    </source>
</evidence>
<keyword evidence="1" id="KW-0472">Membrane</keyword>
<evidence type="ECO:0000313" key="4">
    <source>
        <dbReference type="EMBL" id="QOY90669.1"/>
    </source>
</evidence>
<dbReference type="EMBL" id="CP063849">
    <property type="protein sequence ID" value="QOY90669.1"/>
    <property type="molecule type" value="Genomic_DNA"/>
</dbReference>
<keyword evidence="5" id="KW-1185">Reference proteome</keyword>
<dbReference type="InterPro" id="IPR032710">
    <property type="entry name" value="NTF2-like_dom_sf"/>
</dbReference>
<reference evidence="4 5" key="1">
    <citation type="submission" date="2020-10" db="EMBL/GenBank/DDBJ databases">
        <title>Complete genome sequence of Paludibaculum fermentans P105T, a facultatively anaerobic acidobacterium capable of dissimilatory Fe(III) reduction.</title>
        <authorList>
            <person name="Dedysh S.N."/>
            <person name="Beletsky A.V."/>
            <person name="Kulichevskaya I.S."/>
            <person name="Mardanov A.V."/>
            <person name="Ravin N.V."/>
        </authorList>
    </citation>
    <scope>NUCLEOTIDE SEQUENCE [LARGE SCALE GENOMIC DNA]</scope>
    <source>
        <strain evidence="4 5">P105</strain>
    </source>
</reference>
<feature type="transmembrane region" description="Helical" evidence="1">
    <location>
        <begin position="175"/>
        <end position="195"/>
    </location>
</feature>
<dbReference type="KEGG" id="pfer:IRI77_12190"/>
<evidence type="ECO:0000256" key="2">
    <source>
        <dbReference type="SAM" id="SignalP"/>
    </source>
</evidence>
<dbReference type="Gene3D" id="3.10.450.50">
    <property type="match status" value="1"/>
</dbReference>
<dbReference type="InterPro" id="IPR037401">
    <property type="entry name" value="SnoaL-like"/>
</dbReference>
<feature type="chain" id="PRO_5032751071" evidence="2">
    <location>
        <begin position="25"/>
        <end position="204"/>
    </location>
</feature>
<gene>
    <name evidence="4" type="ORF">IRI77_12190</name>
</gene>
<dbReference type="Pfam" id="PF13474">
    <property type="entry name" value="SnoaL_3"/>
    <property type="match status" value="1"/>
</dbReference>
<keyword evidence="1" id="KW-0812">Transmembrane</keyword>
<sequence>MTTPSRLMRSLTLASLLWSLPMTAQNELHQEDRQALLKILNEIEKAINAQDIEGMIAQMRPDCTVTWWNAEVSRGHDEIRAYYRKMVKDPGRYITKYTTRAKLGEHALFLGSGGDVAVADGSMEDEFFPVIRGPFRLNSRWSTTVAKTGGEWKVASLHLSSNVFTNQLITELTRALWYAGGAGLLIGGLAGWLLGRRGRQRLNP</sequence>
<feature type="signal peptide" evidence="2">
    <location>
        <begin position="1"/>
        <end position="24"/>
    </location>
</feature>
<dbReference type="Proteomes" id="UP000593892">
    <property type="component" value="Chromosome"/>
</dbReference>
<dbReference type="SUPFAM" id="SSF54427">
    <property type="entry name" value="NTF2-like"/>
    <property type="match status" value="1"/>
</dbReference>
<accession>A0A7S7SMQ5</accession>
<evidence type="ECO:0000313" key="5">
    <source>
        <dbReference type="Proteomes" id="UP000593892"/>
    </source>
</evidence>